<accession>A5FUZ6</accession>
<evidence type="ECO:0000256" key="3">
    <source>
        <dbReference type="SAM" id="MobiDB-lite"/>
    </source>
</evidence>
<evidence type="ECO:0000313" key="5">
    <source>
        <dbReference type="EMBL" id="ABQ29428.1"/>
    </source>
</evidence>
<dbReference type="InterPro" id="IPR031107">
    <property type="entry name" value="Small_HSP"/>
</dbReference>
<dbReference type="Gene3D" id="2.60.40.790">
    <property type="match status" value="1"/>
</dbReference>
<dbReference type="Proteomes" id="UP000000245">
    <property type="component" value="Chromosome"/>
</dbReference>
<organism evidence="5 6">
    <name type="scientific">Acidiphilium cryptum (strain JF-5)</name>
    <dbReference type="NCBI Taxonomy" id="349163"/>
    <lineage>
        <taxon>Bacteria</taxon>
        <taxon>Pseudomonadati</taxon>
        <taxon>Pseudomonadota</taxon>
        <taxon>Alphaproteobacteria</taxon>
        <taxon>Acetobacterales</taxon>
        <taxon>Acidocellaceae</taxon>
        <taxon>Acidiphilium</taxon>
    </lineage>
</organism>
<evidence type="ECO:0000259" key="4">
    <source>
        <dbReference type="PROSITE" id="PS01031"/>
    </source>
</evidence>
<comment type="similarity">
    <text evidence="1 2">Belongs to the small heat shock protein (HSP20) family.</text>
</comment>
<dbReference type="PANTHER" id="PTHR11527">
    <property type="entry name" value="HEAT-SHOCK PROTEIN 20 FAMILY MEMBER"/>
    <property type="match status" value="1"/>
</dbReference>
<dbReference type="RefSeq" id="WP_011941347.1">
    <property type="nucleotide sequence ID" value="NC_009484.1"/>
</dbReference>
<dbReference type="EMBL" id="CP000697">
    <property type="protein sequence ID" value="ABQ29428.1"/>
    <property type="molecule type" value="Genomic_DNA"/>
</dbReference>
<dbReference type="PROSITE" id="PS01031">
    <property type="entry name" value="SHSP"/>
    <property type="match status" value="1"/>
</dbReference>
<evidence type="ECO:0000256" key="1">
    <source>
        <dbReference type="PROSITE-ProRule" id="PRU00285"/>
    </source>
</evidence>
<reference evidence="5 6" key="1">
    <citation type="submission" date="2007-05" db="EMBL/GenBank/DDBJ databases">
        <title>Complete sequence of chromosome of Acidiphilium cryptum JF-5.</title>
        <authorList>
            <consortium name="US DOE Joint Genome Institute"/>
            <person name="Copeland A."/>
            <person name="Lucas S."/>
            <person name="Lapidus A."/>
            <person name="Barry K."/>
            <person name="Detter J.C."/>
            <person name="Glavina del Rio T."/>
            <person name="Hammon N."/>
            <person name="Israni S."/>
            <person name="Dalin E."/>
            <person name="Tice H."/>
            <person name="Pitluck S."/>
            <person name="Sims D."/>
            <person name="Brettin T."/>
            <person name="Bruce D."/>
            <person name="Han C."/>
            <person name="Schmutz J."/>
            <person name="Larimer F."/>
            <person name="Land M."/>
            <person name="Hauser L."/>
            <person name="Kyrpides N."/>
            <person name="Kim E."/>
            <person name="Magnuson T."/>
            <person name="Richardson P."/>
        </authorList>
    </citation>
    <scope>NUCLEOTIDE SEQUENCE [LARGE SCALE GENOMIC DNA]</scope>
    <source>
        <strain evidence="5 6">JF-5</strain>
    </source>
</reference>
<evidence type="ECO:0000313" key="6">
    <source>
        <dbReference type="Proteomes" id="UP000000245"/>
    </source>
</evidence>
<protein>
    <submittedName>
        <fullName evidence="5">Heat shock protein Hsp20</fullName>
    </submittedName>
</protein>
<name>A5FUZ6_ACICJ</name>
<dbReference type="Pfam" id="PF00011">
    <property type="entry name" value="HSP20"/>
    <property type="match status" value="1"/>
</dbReference>
<sequence length="176" mass="19826">MPSTQVEPRPKAAEPERRPQAAPEFWRPFESLRREVNRLFEDFDGGLLRRALPTSLPFEPFLSRGLGAPAVDIVEQEKAFVITAELPGLTEKDVEIKATDDTLAITGEKRTEQETSEADYQLCERRYGKFERRFSLPAGADASKIEARFANGVLTITLPKRPEAIRAERKIEIKAG</sequence>
<dbReference type="KEGG" id="acr:Acry_0200"/>
<dbReference type="CDD" id="cd06464">
    <property type="entry name" value="ACD_sHsps-like"/>
    <property type="match status" value="1"/>
</dbReference>
<dbReference type="AlphaFoldDB" id="A5FUZ6"/>
<dbReference type="SUPFAM" id="SSF49764">
    <property type="entry name" value="HSP20-like chaperones"/>
    <property type="match status" value="1"/>
</dbReference>
<keyword evidence="5" id="KW-0346">Stress response</keyword>
<dbReference type="HOGENOM" id="CLU_046737_12_0_5"/>
<dbReference type="eggNOG" id="COG0071">
    <property type="taxonomic scope" value="Bacteria"/>
</dbReference>
<dbReference type="STRING" id="349163.Acry_0200"/>
<keyword evidence="6" id="KW-1185">Reference proteome</keyword>
<feature type="compositionally biased region" description="Basic and acidic residues" evidence="3">
    <location>
        <begin position="8"/>
        <end position="19"/>
    </location>
</feature>
<feature type="region of interest" description="Disordered" evidence="3">
    <location>
        <begin position="1"/>
        <end position="24"/>
    </location>
</feature>
<dbReference type="InterPro" id="IPR008978">
    <property type="entry name" value="HSP20-like_chaperone"/>
</dbReference>
<evidence type="ECO:0000256" key="2">
    <source>
        <dbReference type="RuleBase" id="RU003616"/>
    </source>
</evidence>
<proteinExistence type="inferred from homology"/>
<feature type="domain" description="SHSP" evidence="4">
    <location>
        <begin position="62"/>
        <end position="176"/>
    </location>
</feature>
<dbReference type="InterPro" id="IPR002068">
    <property type="entry name" value="A-crystallin/Hsp20_dom"/>
</dbReference>
<gene>
    <name evidence="5" type="ordered locus">Acry_0200</name>
</gene>